<feature type="region of interest" description="Disordered" evidence="1">
    <location>
        <begin position="618"/>
        <end position="644"/>
    </location>
</feature>
<feature type="compositionally biased region" description="Polar residues" evidence="1">
    <location>
        <begin position="547"/>
        <end position="574"/>
    </location>
</feature>
<evidence type="ECO:0000313" key="2">
    <source>
        <dbReference type="EnsemblMetazoa" id="XP_011408748.1"/>
    </source>
</evidence>
<name>A0AAN0IRY9_AMPQE</name>
<feature type="region of interest" description="Disordered" evidence="1">
    <location>
        <begin position="99"/>
        <end position="132"/>
    </location>
</feature>
<feature type="compositionally biased region" description="Low complexity" evidence="1">
    <location>
        <begin position="319"/>
        <end position="338"/>
    </location>
</feature>
<reference evidence="2" key="2">
    <citation type="submission" date="2024-06" db="UniProtKB">
        <authorList>
            <consortium name="EnsemblMetazoa"/>
        </authorList>
    </citation>
    <scope>IDENTIFICATION</scope>
</reference>
<reference evidence="3" key="1">
    <citation type="journal article" date="2010" name="Nature">
        <title>The Amphimedon queenslandica genome and the evolution of animal complexity.</title>
        <authorList>
            <person name="Srivastava M."/>
            <person name="Simakov O."/>
            <person name="Chapman J."/>
            <person name="Fahey B."/>
            <person name="Gauthier M.E."/>
            <person name="Mitros T."/>
            <person name="Richards G.S."/>
            <person name="Conaco C."/>
            <person name="Dacre M."/>
            <person name="Hellsten U."/>
            <person name="Larroux C."/>
            <person name="Putnam N.H."/>
            <person name="Stanke M."/>
            <person name="Adamska M."/>
            <person name="Darling A."/>
            <person name="Degnan S.M."/>
            <person name="Oakley T.H."/>
            <person name="Plachetzki D.C."/>
            <person name="Zhai Y."/>
            <person name="Adamski M."/>
            <person name="Calcino A."/>
            <person name="Cummins S.F."/>
            <person name="Goodstein D.M."/>
            <person name="Harris C."/>
            <person name="Jackson D.J."/>
            <person name="Leys S.P."/>
            <person name="Shu S."/>
            <person name="Woodcroft B.J."/>
            <person name="Vervoort M."/>
            <person name="Kosik K.S."/>
            <person name="Manning G."/>
            <person name="Degnan B.M."/>
            <person name="Rokhsar D.S."/>
        </authorList>
    </citation>
    <scope>NUCLEOTIDE SEQUENCE [LARGE SCALE GENOMIC DNA]</scope>
</reference>
<dbReference type="GeneID" id="105315710"/>
<dbReference type="AlphaFoldDB" id="A0AAN0IRY9"/>
<feature type="region of interest" description="Disordered" evidence="1">
    <location>
        <begin position="154"/>
        <end position="574"/>
    </location>
</feature>
<sequence length="803" mass="87269">VLLQVAGRYRLTDDSRNKLGEYVQKAVRLTRTMLTLLPPTVIYLPLHYNDRLHDTNRATWDEEEAEKNPKLSITHYRPVLLYGNHLHVAVKGLIGKKLESSKRAPPPPPAVTKTQTLSIHSPSNSVLPSAPPPPAVPLAVPLAPAPVTKTQTLSTRAPHYPHPPPPPAVSAPPPHSTKPSIPHYHVDEHQSHSSHSTTEPAHKPKGQRRNRSPSFDKPLSPDKRPKVDERVENPPSLSSRREKVAPSFQHSSATEQIKHKLQQNSVPSRAVPDTQYSSQPPPLVAYLPASQGHSSTQMIEKREGSMSSTPVQTARASHQKQSTYSVSSSNSSYPSVRSGDAQNRMKKEGDTTSGVSAQTTARRTGYEYKSEASKGVTPPTTSKSAGTISSHKETKNINNLASSTSKYDESRPPYAKQKSGKPHSPSAVTKEKLTGGSLKSGTAAATSSSHHLPPTGAGRPSSSHKTNKGNGIHSRSPIPVNKQGNGRKVTPQKTTPRQKPAVFKEMIDPRHEITPTKSSHRLKLKSRPVSGNRNAKENANPPAAITISKQSTAAGNRLNLDSNSRSKISDRGSSYTPLIYPKKVSPRPAKDIMASQASSIKTPMRAVTLVKDYFKSHTTGPSPTDASILPNKPHKSNKGPVRSPIHDYATPLTPGVAGYGGIPLPQGDRPQGCSNSGSRASKYKRPETPRSRPTKIDATFRPGPTIRKPTNINRPTKEQSPVAVSPNPCQTSPVSSTQFIVQQASQQQDDLQHKLRSGATYDYPTGSRVEPEQLRQKRRIDVVLCESRGGGAVTRVQKLQKRK</sequence>
<dbReference type="Proteomes" id="UP000007879">
    <property type="component" value="Unassembled WGS sequence"/>
</dbReference>
<feature type="compositionally biased region" description="Polar residues" evidence="1">
    <location>
        <begin position="378"/>
        <end position="389"/>
    </location>
</feature>
<feature type="compositionally biased region" description="Polar residues" evidence="1">
    <location>
        <begin position="396"/>
        <end position="405"/>
    </location>
</feature>
<feature type="region of interest" description="Disordered" evidence="1">
    <location>
        <begin position="657"/>
        <end position="733"/>
    </location>
</feature>
<protein>
    <submittedName>
        <fullName evidence="2">Uncharacterized protein</fullName>
    </submittedName>
</protein>
<accession>A0AAN0IRY9</accession>
<evidence type="ECO:0000313" key="3">
    <source>
        <dbReference type="Proteomes" id="UP000007879"/>
    </source>
</evidence>
<dbReference type="EnsemblMetazoa" id="XM_011410446.1">
    <property type="protein sequence ID" value="XP_011408748.1"/>
    <property type="gene ID" value="LOC105315710"/>
</dbReference>
<dbReference type="RefSeq" id="XP_011408748.1">
    <property type="nucleotide sequence ID" value="XM_011410446.1"/>
</dbReference>
<feature type="compositionally biased region" description="Polar residues" evidence="1">
    <location>
        <begin position="305"/>
        <end position="316"/>
    </location>
</feature>
<feature type="compositionally biased region" description="Pro residues" evidence="1">
    <location>
        <begin position="160"/>
        <end position="176"/>
    </location>
</feature>
<keyword evidence="3" id="KW-1185">Reference proteome</keyword>
<feature type="compositionally biased region" description="Low complexity" evidence="1">
    <location>
        <begin position="434"/>
        <end position="449"/>
    </location>
</feature>
<dbReference type="KEGG" id="aqu:105315710"/>
<feature type="compositionally biased region" description="Polar residues" evidence="1">
    <location>
        <begin position="351"/>
        <end position="362"/>
    </location>
</feature>
<organism evidence="2 3">
    <name type="scientific">Amphimedon queenslandica</name>
    <name type="common">Sponge</name>
    <dbReference type="NCBI Taxonomy" id="400682"/>
    <lineage>
        <taxon>Eukaryota</taxon>
        <taxon>Metazoa</taxon>
        <taxon>Porifera</taxon>
        <taxon>Demospongiae</taxon>
        <taxon>Heteroscleromorpha</taxon>
        <taxon>Haplosclerida</taxon>
        <taxon>Niphatidae</taxon>
        <taxon>Amphimedon</taxon>
    </lineage>
</organism>
<feature type="compositionally biased region" description="Basic and acidic residues" evidence="1">
    <location>
        <begin position="505"/>
        <end position="514"/>
    </location>
</feature>
<proteinExistence type="predicted"/>
<evidence type="ECO:0000256" key="1">
    <source>
        <dbReference type="SAM" id="MobiDB-lite"/>
    </source>
</evidence>
<feature type="compositionally biased region" description="Basic and acidic residues" evidence="1">
    <location>
        <begin position="219"/>
        <end position="232"/>
    </location>
</feature>